<dbReference type="WBParaSite" id="PDA_v2.g25618.t1">
    <property type="protein sequence ID" value="PDA_v2.g25618.t1"/>
    <property type="gene ID" value="PDA_v2.g25618"/>
</dbReference>
<dbReference type="GO" id="GO:0005230">
    <property type="term" value="F:extracellular ligand-gated monoatomic ion channel activity"/>
    <property type="evidence" value="ECO:0007669"/>
    <property type="project" value="InterPro"/>
</dbReference>
<protein>
    <submittedName>
        <fullName evidence="5 6">Neurotransmitter-gated ion-channel ligand-binding domain-containing protein</fullName>
    </submittedName>
</protein>
<name>A0A914Q5R9_9BILA</name>
<keyword evidence="2" id="KW-0472">Membrane</keyword>
<evidence type="ECO:0000313" key="5">
    <source>
        <dbReference type="WBParaSite" id="PDA_v2.g25618.t1"/>
    </source>
</evidence>
<dbReference type="Gene3D" id="2.70.170.10">
    <property type="entry name" value="Neurotransmitter-gated ion-channel ligand-binding domain"/>
    <property type="match status" value="1"/>
</dbReference>
<proteinExistence type="predicted"/>
<comment type="subcellular location">
    <subcellularLocation>
        <location evidence="1">Membrane</location>
    </subcellularLocation>
</comment>
<dbReference type="PROSITE" id="PS00236">
    <property type="entry name" value="NEUROTR_ION_CHANNEL"/>
    <property type="match status" value="1"/>
</dbReference>
<feature type="domain" description="Neurotransmitter-gated ion-channel ligand-binding" evidence="3">
    <location>
        <begin position="3"/>
        <end position="39"/>
    </location>
</feature>
<keyword evidence="4" id="KW-1185">Reference proteome</keyword>
<evidence type="ECO:0000313" key="4">
    <source>
        <dbReference type="Proteomes" id="UP000887578"/>
    </source>
</evidence>
<evidence type="ECO:0000313" key="6">
    <source>
        <dbReference type="WBParaSite" id="PDA_v2.g26778.t1"/>
    </source>
</evidence>
<dbReference type="WBParaSite" id="PDA_v2.g26778.t1">
    <property type="protein sequence ID" value="PDA_v2.g26778.t1"/>
    <property type="gene ID" value="PDA_v2.g26778"/>
</dbReference>
<dbReference type="InterPro" id="IPR036734">
    <property type="entry name" value="Neur_chan_lig-bd_sf"/>
</dbReference>
<dbReference type="Pfam" id="PF02931">
    <property type="entry name" value="Neur_chan_LBD"/>
    <property type="match status" value="1"/>
</dbReference>
<reference evidence="5 6" key="1">
    <citation type="submission" date="2022-11" db="UniProtKB">
        <authorList>
            <consortium name="WormBaseParasite"/>
        </authorList>
    </citation>
    <scope>IDENTIFICATION</scope>
</reference>
<evidence type="ECO:0000256" key="1">
    <source>
        <dbReference type="ARBA" id="ARBA00004370"/>
    </source>
</evidence>
<accession>A0A914Q5R9</accession>
<dbReference type="InterPro" id="IPR006202">
    <property type="entry name" value="Neur_chan_lig-bd"/>
</dbReference>
<evidence type="ECO:0000259" key="3">
    <source>
        <dbReference type="Pfam" id="PF02931"/>
    </source>
</evidence>
<dbReference type="SUPFAM" id="SSF63712">
    <property type="entry name" value="Nicotinic receptor ligand binding domain-like"/>
    <property type="match status" value="1"/>
</dbReference>
<organism evidence="4 6">
    <name type="scientific">Panagrolaimus davidi</name>
    <dbReference type="NCBI Taxonomy" id="227884"/>
    <lineage>
        <taxon>Eukaryota</taxon>
        <taxon>Metazoa</taxon>
        <taxon>Ecdysozoa</taxon>
        <taxon>Nematoda</taxon>
        <taxon>Chromadorea</taxon>
        <taxon>Rhabditida</taxon>
        <taxon>Tylenchina</taxon>
        <taxon>Panagrolaimomorpha</taxon>
        <taxon>Panagrolaimoidea</taxon>
        <taxon>Panagrolaimidae</taxon>
        <taxon>Panagrolaimus</taxon>
    </lineage>
</organism>
<sequence length="80" mass="9397">MVATTVCDLHLDDFPFDNQTCSLDFNSFLLNNKEQTFDPQIIADYNYDMGNSEFKVISLYAYIQLYDQANEQFEMVSFKK</sequence>
<evidence type="ECO:0000256" key="2">
    <source>
        <dbReference type="ARBA" id="ARBA00023136"/>
    </source>
</evidence>
<dbReference type="AlphaFoldDB" id="A0A914Q5R9"/>
<dbReference type="InterPro" id="IPR018000">
    <property type="entry name" value="Neurotransmitter_ion_chnl_CS"/>
</dbReference>
<dbReference type="Proteomes" id="UP000887578">
    <property type="component" value="Unplaced"/>
</dbReference>
<dbReference type="GO" id="GO:0016020">
    <property type="term" value="C:membrane"/>
    <property type="evidence" value="ECO:0007669"/>
    <property type="project" value="UniProtKB-SubCell"/>
</dbReference>